<gene>
    <name evidence="3" type="ORF">VB264_07940</name>
</gene>
<feature type="chain" id="PRO_5047102063" description="Lipocalin-like domain-containing protein" evidence="1">
    <location>
        <begin position="23"/>
        <end position="195"/>
    </location>
</feature>
<evidence type="ECO:0000313" key="3">
    <source>
        <dbReference type="EMBL" id="MEA5257711.1"/>
    </source>
</evidence>
<accession>A0ABU5QKX7</accession>
<dbReference type="RefSeq" id="WP_323248270.1">
    <property type="nucleotide sequence ID" value="NZ_JAYFUL010000009.1"/>
</dbReference>
<name>A0ABU5QKX7_9BACT</name>
<reference evidence="3 4" key="1">
    <citation type="submission" date="2023-12" db="EMBL/GenBank/DDBJ databases">
        <title>Novel species of the genus Arcicella isolated from rivers.</title>
        <authorList>
            <person name="Lu H."/>
        </authorList>
    </citation>
    <scope>NUCLEOTIDE SEQUENCE [LARGE SCALE GENOMIC DNA]</scope>
    <source>
        <strain evidence="3 4">LMG 21963</strain>
    </source>
</reference>
<feature type="signal peptide" evidence="1">
    <location>
        <begin position="1"/>
        <end position="22"/>
    </location>
</feature>
<organism evidence="3 4">
    <name type="scientific">Arcicella aquatica</name>
    <dbReference type="NCBI Taxonomy" id="217141"/>
    <lineage>
        <taxon>Bacteria</taxon>
        <taxon>Pseudomonadati</taxon>
        <taxon>Bacteroidota</taxon>
        <taxon>Cytophagia</taxon>
        <taxon>Cytophagales</taxon>
        <taxon>Flectobacillaceae</taxon>
        <taxon>Arcicella</taxon>
    </lineage>
</organism>
<evidence type="ECO:0000256" key="1">
    <source>
        <dbReference type="SAM" id="SignalP"/>
    </source>
</evidence>
<protein>
    <recommendedName>
        <fullName evidence="2">Lipocalin-like domain-containing protein</fullName>
    </recommendedName>
</protein>
<comment type="caution">
    <text evidence="3">The sequence shown here is derived from an EMBL/GenBank/DDBJ whole genome shotgun (WGS) entry which is preliminary data.</text>
</comment>
<feature type="domain" description="Lipocalin-like" evidence="2">
    <location>
        <begin position="54"/>
        <end position="141"/>
    </location>
</feature>
<evidence type="ECO:0000259" key="2">
    <source>
        <dbReference type="Pfam" id="PF13648"/>
    </source>
</evidence>
<evidence type="ECO:0000313" key="4">
    <source>
        <dbReference type="Proteomes" id="UP001304671"/>
    </source>
</evidence>
<proteinExistence type="predicted"/>
<keyword evidence="1" id="KW-0732">Signal</keyword>
<keyword evidence="4" id="KW-1185">Reference proteome</keyword>
<dbReference type="Proteomes" id="UP001304671">
    <property type="component" value="Unassembled WGS sequence"/>
</dbReference>
<dbReference type="EMBL" id="JAYFUL010000009">
    <property type="protein sequence ID" value="MEA5257711.1"/>
    <property type="molecule type" value="Genomic_DNA"/>
</dbReference>
<dbReference type="Pfam" id="PF13648">
    <property type="entry name" value="Lipocalin_4"/>
    <property type="match status" value="1"/>
</dbReference>
<dbReference type="PROSITE" id="PS51257">
    <property type="entry name" value="PROKAR_LIPOPROTEIN"/>
    <property type="match status" value="1"/>
</dbReference>
<dbReference type="InterPro" id="IPR024311">
    <property type="entry name" value="Lipocalin-like"/>
</dbReference>
<sequence>MKKLIKLTVTVLLLGSVLYACKVKQQQSSLSHEIQQAVLPHKSNALLTEMLAKSWIINVVNYQADARRNVLYERGVAANLHDYSKEAFRLTSDEEVDYTDGAGKIHHGTWTLKDDDSKLLMSFEDGEEIQWDIVTTDKNHLDLHLAIDAKKVKWNIQDLSQIDIQTAVVFAGFYAGIVDEDTQKVNVTYRMMPRS</sequence>